<evidence type="ECO:0000259" key="2">
    <source>
        <dbReference type="PROSITE" id="PS00036"/>
    </source>
</evidence>
<evidence type="ECO:0000256" key="1">
    <source>
        <dbReference type="SAM" id="MobiDB-lite"/>
    </source>
</evidence>
<comment type="caution">
    <text evidence="3">The sequence shown here is derived from an EMBL/GenBank/DDBJ whole genome shotgun (WGS) entry which is preliminary data.</text>
</comment>
<dbReference type="GO" id="GO:0003700">
    <property type="term" value="F:DNA-binding transcription factor activity"/>
    <property type="evidence" value="ECO:0007669"/>
    <property type="project" value="InterPro"/>
</dbReference>
<feature type="compositionally biased region" description="Low complexity" evidence="1">
    <location>
        <begin position="100"/>
        <end position="122"/>
    </location>
</feature>
<evidence type="ECO:0000313" key="4">
    <source>
        <dbReference type="Proteomes" id="UP001143548"/>
    </source>
</evidence>
<reference evidence="3" key="1">
    <citation type="submission" date="2022-07" db="EMBL/GenBank/DDBJ databases">
        <title>Taxonomy of Aspergillus series Nigri: significant species reduction supported by multi-species coalescent approaches.</title>
        <authorList>
            <person name="Bian C."/>
            <person name="Kusuya Y."/>
            <person name="Sklenar F."/>
            <person name="D'hooge E."/>
            <person name="Yaguchi T."/>
            <person name="Takahashi H."/>
            <person name="Hubka V."/>
        </authorList>
    </citation>
    <scope>NUCLEOTIDE SEQUENCE</scope>
    <source>
        <strain evidence="3">CBS 733.88</strain>
    </source>
</reference>
<name>A0A9W5YY12_9EURO</name>
<dbReference type="InterPro" id="IPR004827">
    <property type="entry name" value="bZIP"/>
</dbReference>
<gene>
    <name evidence="3" type="ORF">AbraCBS73388_001264</name>
</gene>
<sequence length="499" mass="53079">MSSTLTGPSPDDAHPAEEHGTFGRKRPRSDDDSTSSDGPDPVRPRPLSWQPSAPVEPSVKSTQLRSIGVESILNPPSKAAVVTAEPGREGLGSQVLTTTSSSPSHARMPSSPSVHLPSPSVHPAKRLSASPAMKHHQAIAPASPSARFVPAGGGYAQRLGVSQSPLAHPSRLASYSAAPGSPLSVDPFPGQSVSTSTHPAAAPVSMHSTPTFHSRRTSANPTPAPSSQETSPTTPVSAYSQLGRSSPAVSAAPMQQTTPSFLNASAYVSSEPTTRLPSVLSGPRSTGEEAAATGAAPPENPPYPGMIPCILDLKSGSSSQAEKRKANSDASRRFRNRKRNEMQLEQKIAGQLEEIQKKTEELKRRDEQIRSLMQERDFYRSERDFFREHVSRLVPTGQLPARPASPLTLRPSFESTASEREAAWHASEASRKMVENTSGSGKLAPAPSHLMAGSSTRPPVTWSATPTSYPAAHVERGMLPDEQQARSLPQFPGQWARSS</sequence>
<protein>
    <recommendedName>
        <fullName evidence="2">BZIP domain-containing protein</fullName>
    </recommendedName>
</protein>
<dbReference type="PROSITE" id="PS00036">
    <property type="entry name" value="BZIP_BASIC"/>
    <property type="match status" value="1"/>
</dbReference>
<feature type="region of interest" description="Disordered" evidence="1">
    <location>
        <begin position="165"/>
        <end position="343"/>
    </location>
</feature>
<feature type="compositionally biased region" description="Basic and acidic residues" evidence="1">
    <location>
        <begin position="417"/>
        <end position="434"/>
    </location>
</feature>
<feature type="compositionally biased region" description="Basic and acidic residues" evidence="1">
    <location>
        <begin position="11"/>
        <end position="21"/>
    </location>
</feature>
<accession>A0A9W5YY12</accession>
<dbReference type="EMBL" id="BROQ01000116">
    <property type="protein sequence ID" value="GKZ25620.1"/>
    <property type="molecule type" value="Genomic_DNA"/>
</dbReference>
<dbReference type="AlphaFoldDB" id="A0A9W5YY12"/>
<feature type="compositionally biased region" description="Polar residues" evidence="1">
    <location>
        <begin position="453"/>
        <end position="468"/>
    </location>
</feature>
<feature type="compositionally biased region" description="Low complexity" evidence="1">
    <location>
        <begin position="288"/>
        <end position="297"/>
    </location>
</feature>
<feature type="domain" description="BZIP" evidence="2">
    <location>
        <begin position="323"/>
        <end position="337"/>
    </location>
</feature>
<evidence type="ECO:0000313" key="3">
    <source>
        <dbReference type="EMBL" id="GKZ25620.1"/>
    </source>
</evidence>
<organism evidence="3 4">
    <name type="scientific">Aspergillus brasiliensis</name>
    <dbReference type="NCBI Taxonomy" id="319629"/>
    <lineage>
        <taxon>Eukaryota</taxon>
        <taxon>Fungi</taxon>
        <taxon>Dikarya</taxon>
        <taxon>Ascomycota</taxon>
        <taxon>Pezizomycotina</taxon>
        <taxon>Eurotiomycetes</taxon>
        <taxon>Eurotiomycetidae</taxon>
        <taxon>Eurotiales</taxon>
        <taxon>Aspergillaceae</taxon>
        <taxon>Aspergillus</taxon>
        <taxon>Aspergillus subgen. Circumdati</taxon>
    </lineage>
</organism>
<feature type="compositionally biased region" description="Polar residues" evidence="1">
    <location>
        <begin position="206"/>
        <end position="276"/>
    </location>
</feature>
<feature type="compositionally biased region" description="Basic and acidic residues" evidence="1">
    <location>
        <begin position="321"/>
        <end position="332"/>
    </location>
</feature>
<feature type="region of interest" description="Disordered" evidence="1">
    <location>
        <begin position="1"/>
        <end position="146"/>
    </location>
</feature>
<proteinExistence type="predicted"/>
<feature type="region of interest" description="Disordered" evidence="1">
    <location>
        <begin position="397"/>
        <end position="499"/>
    </location>
</feature>
<dbReference type="Proteomes" id="UP001143548">
    <property type="component" value="Unassembled WGS sequence"/>
</dbReference>